<dbReference type="GO" id="GO:0016020">
    <property type="term" value="C:membrane"/>
    <property type="evidence" value="ECO:0007669"/>
    <property type="project" value="UniProtKB-SubCell"/>
</dbReference>
<evidence type="ECO:0000256" key="3">
    <source>
        <dbReference type="ARBA" id="ARBA00022692"/>
    </source>
</evidence>
<dbReference type="PANTHER" id="PTHR43791">
    <property type="entry name" value="PERMEASE-RELATED"/>
    <property type="match status" value="1"/>
</dbReference>
<accession>A0A8H7BKU9</accession>
<dbReference type="SUPFAM" id="SSF103473">
    <property type="entry name" value="MFS general substrate transporter"/>
    <property type="match status" value="1"/>
</dbReference>
<comment type="caution">
    <text evidence="8">The sequence shown here is derived from an EMBL/GenBank/DDBJ whole genome shotgun (WGS) entry which is preliminary data.</text>
</comment>
<evidence type="ECO:0000313" key="9">
    <source>
        <dbReference type="Proteomes" id="UP000605846"/>
    </source>
</evidence>
<evidence type="ECO:0000256" key="2">
    <source>
        <dbReference type="ARBA" id="ARBA00022448"/>
    </source>
</evidence>
<gene>
    <name evidence="8" type="ORF">EC973_003921</name>
</gene>
<dbReference type="PANTHER" id="PTHR43791:SF36">
    <property type="entry name" value="TRANSPORTER, PUTATIVE (AFU_ORTHOLOGUE AFUA_6G08340)-RELATED"/>
    <property type="match status" value="1"/>
</dbReference>
<feature type="transmembrane region" description="Helical" evidence="6">
    <location>
        <begin position="28"/>
        <end position="50"/>
    </location>
</feature>
<protein>
    <recommendedName>
        <fullName evidence="7">Major facilitator superfamily (MFS) profile domain-containing protein</fullName>
    </recommendedName>
</protein>
<feature type="transmembrane region" description="Helical" evidence="6">
    <location>
        <begin position="339"/>
        <end position="361"/>
    </location>
</feature>
<reference evidence="8" key="1">
    <citation type="submission" date="2020-01" db="EMBL/GenBank/DDBJ databases">
        <title>Genome Sequencing of Three Apophysomyces-Like Fungal Strains Confirms a Novel Fungal Genus in the Mucoromycota with divergent Burkholderia-like Endosymbiotic Bacteria.</title>
        <authorList>
            <person name="Stajich J.E."/>
            <person name="Macias A.M."/>
            <person name="Carter-House D."/>
            <person name="Lovett B."/>
            <person name="Kasson L.R."/>
            <person name="Berry K."/>
            <person name="Grigoriev I."/>
            <person name="Chang Y."/>
            <person name="Spatafora J."/>
            <person name="Kasson M.T."/>
        </authorList>
    </citation>
    <scope>NUCLEOTIDE SEQUENCE</scope>
    <source>
        <strain evidence="8">NRRL A-21654</strain>
    </source>
</reference>
<keyword evidence="5 6" id="KW-0472">Membrane</keyword>
<feature type="transmembrane region" description="Helical" evidence="6">
    <location>
        <begin position="253"/>
        <end position="273"/>
    </location>
</feature>
<feature type="transmembrane region" description="Helical" evidence="6">
    <location>
        <begin position="306"/>
        <end position="327"/>
    </location>
</feature>
<comment type="subcellular location">
    <subcellularLocation>
        <location evidence="1">Membrane</location>
        <topology evidence="1">Multi-pass membrane protein</topology>
    </subcellularLocation>
</comment>
<dbReference type="OrthoDB" id="2985014at2759"/>
<evidence type="ECO:0000256" key="1">
    <source>
        <dbReference type="ARBA" id="ARBA00004141"/>
    </source>
</evidence>
<feature type="transmembrane region" description="Helical" evidence="6">
    <location>
        <begin position="150"/>
        <end position="173"/>
    </location>
</feature>
<feature type="transmembrane region" description="Helical" evidence="6">
    <location>
        <begin position="216"/>
        <end position="241"/>
    </location>
</feature>
<dbReference type="InterPro" id="IPR036259">
    <property type="entry name" value="MFS_trans_sf"/>
</dbReference>
<dbReference type="InterPro" id="IPR011701">
    <property type="entry name" value="MFS"/>
</dbReference>
<keyword evidence="4 6" id="KW-1133">Transmembrane helix</keyword>
<keyword evidence="3 6" id="KW-0812">Transmembrane</keyword>
<dbReference type="PROSITE" id="PS50850">
    <property type="entry name" value="MFS"/>
    <property type="match status" value="1"/>
</dbReference>
<proteinExistence type="predicted"/>
<dbReference type="Proteomes" id="UP000605846">
    <property type="component" value="Unassembled WGS sequence"/>
</dbReference>
<feature type="transmembrane region" description="Helical" evidence="6">
    <location>
        <begin position="373"/>
        <end position="394"/>
    </location>
</feature>
<feature type="transmembrane region" description="Helical" evidence="6">
    <location>
        <begin position="83"/>
        <end position="105"/>
    </location>
</feature>
<feature type="transmembrane region" description="Helical" evidence="6">
    <location>
        <begin position="282"/>
        <end position="300"/>
    </location>
</feature>
<dbReference type="Gene3D" id="1.20.1250.20">
    <property type="entry name" value="MFS general substrate transporter like domains"/>
    <property type="match status" value="2"/>
</dbReference>
<evidence type="ECO:0000256" key="4">
    <source>
        <dbReference type="ARBA" id="ARBA00022989"/>
    </source>
</evidence>
<evidence type="ECO:0000256" key="5">
    <source>
        <dbReference type="ARBA" id="ARBA00023136"/>
    </source>
</evidence>
<dbReference type="Pfam" id="PF07690">
    <property type="entry name" value="MFS_1"/>
    <property type="match status" value="1"/>
</dbReference>
<feature type="transmembrane region" description="Helical" evidence="6">
    <location>
        <begin position="57"/>
        <end position="77"/>
    </location>
</feature>
<dbReference type="AlphaFoldDB" id="A0A8H7BKU9"/>
<dbReference type="GO" id="GO:0022857">
    <property type="term" value="F:transmembrane transporter activity"/>
    <property type="evidence" value="ECO:0007669"/>
    <property type="project" value="InterPro"/>
</dbReference>
<dbReference type="EMBL" id="JABAYA010000224">
    <property type="protein sequence ID" value="KAF7721933.1"/>
    <property type="molecule type" value="Genomic_DNA"/>
</dbReference>
<evidence type="ECO:0000256" key="6">
    <source>
        <dbReference type="SAM" id="Phobius"/>
    </source>
</evidence>
<dbReference type="InterPro" id="IPR020846">
    <property type="entry name" value="MFS_dom"/>
</dbReference>
<feature type="domain" description="Major facilitator superfamily (MFS) profile" evidence="7">
    <location>
        <begin position="1"/>
        <end position="398"/>
    </location>
</feature>
<evidence type="ECO:0000259" key="7">
    <source>
        <dbReference type="PROSITE" id="PS50850"/>
    </source>
</evidence>
<organism evidence="8 9">
    <name type="scientific">Apophysomyces ossiformis</name>
    <dbReference type="NCBI Taxonomy" id="679940"/>
    <lineage>
        <taxon>Eukaryota</taxon>
        <taxon>Fungi</taxon>
        <taxon>Fungi incertae sedis</taxon>
        <taxon>Mucoromycota</taxon>
        <taxon>Mucoromycotina</taxon>
        <taxon>Mucoromycetes</taxon>
        <taxon>Mucorales</taxon>
        <taxon>Mucorineae</taxon>
        <taxon>Mucoraceae</taxon>
        <taxon>Apophysomyces</taxon>
    </lineage>
</organism>
<feature type="transmembrane region" description="Helical" evidence="6">
    <location>
        <begin position="117"/>
        <end position="138"/>
    </location>
</feature>
<sequence length="415" mass="45408">MDYLDRANLGNAELAGIQEDLHLTSVELSAAISAFFITYIICEVPSNIILKRTSATLWLSSLMMFWGFVTVAMAFSTGFKGLVIARFLLGAAESGYIPGVLYKLSQIYKPQELGLRLALLLSTASLAAIASGPIAYLAMRLSGTWGLAGWQFLFIFEGVPTILFSILSFFCLFDEVDRVTWLSDEQKALQKSRIPPQPETQITLQTLLTVIKDWKVWAFGVVYMLTAVNMTSAVVFFPVIIHGFGFSSSTSQLLTAPPGVWAAIMTLTGGLLTDRYRKRSPLIVLGLLLVALGYFLLLFLQNPMGLYAAIFILVGGIAFQAAAVVGWSSINFPDLAIRATAVAMVVMIGNVGGVIAAYIFPDTDGPHYVFGKCVNLACALTAAFVAGLTGYCLYKENCRRDLNEKRDGEQFRFFY</sequence>
<keyword evidence="9" id="KW-1185">Reference proteome</keyword>
<keyword evidence="2" id="KW-0813">Transport</keyword>
<dbReference type="FunFam" id="1.20.1250.20:FF:000013">
    <property type="entry name" value="MFS general substrate transporter"/>
    <property type="match status" value="1"/>
</dbReference>
<name>A0A8H7BKU9_9FUNG</name>
<evidence type="ECO:0000313" key="8">
    <source>
        <dbReference type="EMBL" id="KAF7721933.1"/>
    </source>
</evidence>